<reference evidence="3 4" key="1">
    <citation type="submission" date="2024-09" db="EMBL/GenBank/DDBJ databases">
        <title>Draft genome sequences of 6 high pH adapted Marinobacter shengliensis sp. isolated from Mariana forearc serpentinite mud volcanoes.</title>
        <authorList>
            <person name="Elkassas S."/>
            <person name="Serres M."/>
            <person name="Michael N."/>
            <person name="Amina P."/>
            <person name="Teodora Z."/>
            <person name="Julie H."/>
        </authorList>
    </citation>
    <scope>NUCLEOTIDE SEQUENCE [LARGE SCALE GENOMIC DNA]</scope>
    <source>
        <strain evidence="3 4">EB4</strain>
    </source>
</reference>
<evidence type="ECO:0000259" key="2">
    <source>
        <dbReference type="Pfam" id="PF22085"/>
    </source>
</evidence>
<keyword evidence="1" id="KW-1133">Transmembrane helix</keyword>
<dbReference type="RefSeq" id="WP_374815456.1">
    <property type="nucleotide sequence ID" value="NZ_JBHFLD010000027.1"/>
</dbReference>
<dbReference type="Pfam" id="PF22085">
    <property type="entry name" value="NorB_cytochrome_c-like"/>
    <property type="match status" value="1"/>
</dbReference>
<keyword evidence="1" id="KW-0472">Membrane</keyword>
<accession>A0ABV4WAA6</accession>
<sequence>MADYRKLWWILIAILAITFTLLGYFGREVYREAPPIPDQVVSAAGDLLMTEESILDGQTAWQSMGGMQVGSIWGHGAYQAPDWTADWLHRELETCVRRQLG</sequence>
<name>A0ABV4WAA6_9GAMM</name>
<evidence type="ECO:0000313" key="4">
    <source>
        <dbReference type="Proteomes" id="UP001576762"/>
    </source>
</evidence>
<feature type="domain" description="Nitric oxide reductase subunit B cytochrome c-like" evidence="2">
    <location>
        <begin position="37"/>
        <end position="95"/>
    </location>
</feature>
<comment type="caution">
    <text evidence="3">The sequence shown here is derived from an EMBL/GenBank/DDBJ whole genome shotgun (WGS) entry which is preliminary data.</text>
</comment>
<organism evidence="3 4">
    <name type="scientific">Marinobacter shengliensis</name>
    <dbReference type="NCBI Taxonomy" id="1389223"/>
    <lineage>
        <taxon>Bacteria</taxon>
        <taxon>Pseudomonadati</taxon>
        <taxon>Pseudomonadota</taxon>
        <taxon>Gammaproteobacteria</taxon>
        <taxon>Pseudomonadales</taxon>
        <taxon>Marinobacteraceae</taxon>
        <taxon>Marinobacter</taxon>
    </lineage>
</organism>
<protein>
    <recommendedName>
        <fullName evidence="2">Nitric oxide reductase subunit B cytochrome c-like domain-containing protein</fullName>
    </recommendedName>
</protein>
<proteinExistence type="predicted"/>
<evidence type="ECO:0000313" key="3">
    <source>
        <dbReference type="EMBL" id="MFB2717131.1"/>
    </source>
</evidence>
<keyword evidence="4" id="KW-1185">Reference proteome</keyword>
<gene>
    <name evidence="3" type="ORF">ACE05E_16755</name>
</gene>
<feature type="transmembrane region" description="Helical" evidence="1">
    <location>
        <begin position="6"/>
        <end position="25"/>
    </location>
</feature>
<keyword evidence="1" id="KW-0812">Transmembrane</keyword>
<dbReference type="EMBL" id="JBHFLD010000027">
    <property type="protein sequence ID" value="MFB2717131.1"/>
    <property type="molecule type" value="Genomic_DNA"/>
</dbReference>
<evidence type="ECO:0000256" key="1">
    <source>
        <dbReference type="SAM" id="Phobius"/>
    </source>
</evidence>
<dbReference type="InterPro" id="IPR054309">
    <property type="entry name" value="NorB_cytochrome_c-like"/>
</dbReference>
<dbReference type="Proteomes" id="UP001576762">
    <property type="component" value="Unassembled WGS sequence"/>
</dbReference>